<accession>A0A329CWP2</accession>
<feature type="region of interest" description="Disordered" evidence="1">
    <location>
        <begin position="204"/>
        <end position="224"/>
    </location>
</feature>
<dbReference type="EMBL" id="QLTK01000002">
    <property type="protein sequence ID" value="RAS38352.1"/>
    <property type="molecule type" value="Genomic_DNA"/>
</dbReference>
<reference evidence="3 4" key="1">
    <citation type="submission" date="2018-06" db="EMBL/GenBank/DDBJ databases">
        <title>Genomic Encyclopedia of Type Strains, Phase III (KMG-III): the genomes of soil and plant-associated and newly described type strains.</title>
        <authorList>
            <person name="Whitman W."/>
        </authorList>
    </citation>
    <scope>NUCLEOTIDE SEQUENCE [LARGE SCALE GENOMIC DNA]</scope>
    <source>
        <strain evidence="3 4">LMG 23644</strain>
    </source>
</reference>
<evidence type="ECO:0000313" key="4">
    <source>
        <dbReference type="Proteomes" id="UP000248918"/>
    </source>
</evidence>
<keyword evidence="2" id="KW-1133">Transmembrane helix</keyword>
<comment type="caution">
    <text evidence="3">The sequence shown here is derived from an EMBL/GenBank/DDBJ whole genome shotgun (WGS) entry which is preliminary data.</text>
</comment>
<evidence type="ECO:0000256" key="2">
    <source>
        <dbReference type="SAM" id="Phobius"/>
    </source>
</evidence>
<feature type="region of interest" description="Disordered" evidence="1">
    <location>
        <begin position="253"/>
        <end position="272"/>
    </location>
</feature>
<name>A0A329CWP2_9BURK</name>
<evidence type="ECO:0000256" key="1">
    <source>
        <dbReference type="SAM" id="MobiDB-lite"/>
    </source>
</evidence>
<gene>
    <name evidence="3" type="ORF">BX591_102650</name>
</gene>
<dbReference type="AlphaFoldDB" id="A0A329CWP2"/>
<keyword evidence="2" id="KW-0812">Transmembrane</keyword>
<feature type="transmembrane region" description="Helical" evidence="2">
    <location>
        <begin position="230"/>
        <end position="249"/>
    </location>
</feature>
<protein>
    <submittedName>
        <fullName evidence="3">Uncharacterized protein</fullName>
    </submittedName>
</protein>
<sequence>MTRRRSGTWNRHRGNLVGGARSKNCGPLVAPRRRFLAAAMPIGFIGGLVRLKYYFALLLSLTALGSTGAWARDIQCATTRQPAERVICDHAILNNEYDDVFAQQQALLSSGKLSPEQLAHWRQSRNACNDVHCIDTVFAQWKAMAKSVETNSRAAVAPVIASANAMAPVGPASEAIVLPASQALPTSEASLVRQGSAAGVALPKPVETQASSPTVASAPSRASESRSATGMSAVLLTALVVAVGFGVLFQRRRRNGGNTGEPPSNVRGKDKP</sequence>
<keyword evidence="2" id="KW-0472">Membrane</keyword>
<proteinExistence type="predicted"/>
<organism evidence="3 4">
    <name type="scientific">Paraburkholderia bryophila</name>
    <dbReference type="NCBI Taxonomy" id="420952"/>
    <lineage>
        <taxon>Bacteria</taxon>
        <taxon>Pseudomonadati</taxon>
        <taxon>Pseudomonadota</taxon>
        <taxon>Betaproteobacteria</taxon>
        <taxon>Burkholderiales</taxon>
        <taxon>Burkholderiaceae</taxon>
        <taxon>Paraburkholderia</taxon>
    </lineage>
</organism>
<evidence type="ECO:0000313" key="3">
    <source>
        <dbReference type="EMBL" id="RAS38352.1"/>
    </source>
</evidence>
<dbReference type="Proteomes" id="UP000248918">
    <property type="component" value="Unassembled WGS sequence"/>
</dbReference>